<dbReference type="InterPro" id="IPR017896">
    <property type="entry name" value="4Fe4S_Fe-S-bd"/>
</dbReference>
<dbReference type="Gene3D" id="3.40.50.10420">
    <property type="entry name" value="NagB/RpiA/CoA transferase-like"/>
    <property type="match status" value="1"/>
</dbReference>
<dbReference type="Proteomes" id="UP000194161">
    <property type="component" value="Chromosome"/>
</dbReference>
<keyword evidence="7" id="KW-0411">Iron-sulfur</keyword>
<dbReference type="InterPro" id="IPR024185">
    <property type="entry name" value="FTHF_cligase-like_sf"/>
</dbReference>
<protein>
    <submittedName>
        <fullName evidence="10">(Fe-S)-binding protein</fullName>
    </submittedName>
</protein>
<feature type="region of interest" description="Disordered" evidence="8">
    <location>
        <begin position="450"/>
        <end position="480"/>
    </location>
</feature>
<dbReference type="InterPro" id="IPR017900">
    <property type="entry name" value="4Fe4S_Fe_S_CS"/>
</dbReference>
<name>A0A1W6ZJ56_9BORD</name>
<dbReference type="GO" id="GO:0046872">
    <property type="term" value="F:metal ion binding"/>
    <property type="evidence" value="ECO:0007669"/>
    <property type="project" value="UniProtKB-KW"/>
</dbReference>
<reference evidence="10 11" key="1">
    <citation type="submission" date="2017-05" db="EMBL/GenBank/DDBJ databases">
        <title>Complete and WGS of Bordetella genogroups.</title>
        <authorList>
            <person name="Spilker T."/>
            <person name="LiPuma J."/>
        </authorList>
    </citation>
    <scope>NUCLEOTIDE SEQUENCE [LARGE SCALE GENOMIC DNA]</scope>
    <source>
        <strain evidence="10 11">AU7206</strain>
    </source>
</reference>
<keyword evidence="11" id="KW-1185">Reference proteome</keyword>
<dbReference type="Pfam" id="PF02589">
    <property type="entry name" value="LUD_dom"/>
    <property type="match status" value="1"/>
</dbReference>
<dbReference type="InterPro" id="IPR003741">
    <property type="entry name" value="LUD_dom"/>
</dbReference>
<sequence>MPETLPDTFRQRVDRALTDAPLQSALGALGDGWIQKRRRVVSLMPEFELLREQARHLKDHVLQHLDHYLLAYERQVTQAGGKVHWARDAQQAREIVLGICRAAGARTVARGKSMVGEEIGLNAALEAAGMEVAETDLGEYIVQLAHEMPSHIVFPALHKTIGQISDLFDAHHPGRAGGAPRTVSDVVREAREVLREKFFAADVGITGANYLVAQTGTSVICTNEGNGDLSSTLARVHIVTAGIERVVPTLEDVALFTRLLGRSATGQEITAYTTFSTGPRRADDLDGPREYHVVLVDNGRSRMLAGAFRDMLRCIRCGACMNHCPVYGAVGGHAYGWVYPGPMGAVLTPLMRGIEHAPDLPNACTLNGRCQEVCPVKIPLPQLLKQLRGAQFERRLGSPMARGMLAVWAAVALRPALYRGLNRLAARALRRIAGRSGAISRLPLAQGWTRSRDLPAPQGRTFQEQWRARDASRRRAGRPQ</sequence>
<dbReference type="InterPro" id="IPR037171">
    <property type="entry name" value="NagB/RpiA_transferase-like"/>
</dbReference>
<keyword evidence="3" id="KW-0479">Metal-binding</keyword>
<dbReference type="PROSITE" id="PS00198">
    <property type="entry name" value="4FE4S_FER_1"/>
    <property type="match status" value="1"/>
</dbReference>
<organism evidence="10 11">
    <name type="scientific">Bordetella genomosp. 13</name>
    <dbReference type="NCBI Taxonomy" id="463040"/>
    <lineage>
        <taxon>Bacteria</taxon>
        <taxon>Pseudomonadati</taxon>
        <taxon>Pseudomonadota</taxon>
        <taxon>Betaproteobacteria</taxon>
        <taxon>Burkholderiales</taxon>
        <taxon>Alcaligenaceae</taxon>
        <taxon>Bordetella</taxon>
    </lineage>
</organism>
<keyword evidence="4" id="KW-0677">Repeat</keyword>
<evidence type="ECO:0000256" key="8">
    <source>
        <dbReference type="SAM" id="MobiDB-lite"/>
    </source>
</evidence>
<dbReference type="SUPFAM" id="SSF46548">
    <property type="entry name" value="alpha-helical ferredoxin"/>
    <property type="match status" value="1"/>
</dbReference>
<keyword evidence="5" id="KW-0249">Electron transport</keyword>
<dbReference type="EMBL" id="CP021111">
    <property type="protein sequence ID" value="ARP97381.1"/>
    <property type="molecule type" value="Genomic_DNA"/>
</dbReference>
<feature type="domain" description="4Fe-4S ferredoxin-type" evidence="9">
    <location>
        <begin position="305"/>
        <end position="335"/>
    </location>
</feature>
<dbReference type="AlphaFoldDB" id="A0A1W6ZJ56"/>
<dbReference type="RefSeq" id="WP_198299250.1">
    <property type="nucleotide sequence ID" value="NZ_CP021111.1"/>
</dbReference>
<dbReference type="InterPro" id="IPR004452">
    <property type="entry name" value="LutB/LldF"/>
</dbReference>
<keyword evidence="1" id="KW-0813">Transport</keyword>
<evidence type="ECO:0000313" key="10">
    <source>
        <dbReference type="EMBL" id="ARP97381.1"/>
    </source>
</evidence>
<dbReference type="PANTHER" id="PTHR47153">
    <property type="entry name" value="LACTATE UTILIZATION PROTEIN B"/>
    <property type="match status" value="1"/>
</dbReference>
<evidence type="ECO:0000256" key="3">
    <source>
        <dbReference type="ARBA" id="ARBA00022723"/>
    </source>
</evidence>
<accession>A0A1W6ZJ56</accession>
<gene>
    <name evidence="10" type="ORF">CAL15_10220</name>
</gene>
<dbReference type="GO" id="GO:0006089">
    <property type="term" value="P:lactate metabolic process"/>
    <property type="evidence" value="ECO:0007669"/>
    <property type="project" value="InterPro"/>
</dbReference>
<keyword evidence="6" id="KW-0408">Iron</keyword>
<evidence type="ECO:0000313" key="11">
    <source>
        <dbReference type="Proteomes" id="UP000194161"/>
    </source>
</evidence>
<dbReference type="InterPro" id="IPR009051">
    <property type="entry name" value="Helical_ferredxn"/>
</dbReference>
<evidence type="ECO:0000256" key="2">
    <source>
        <dbReference type="ARBA" id="ARBA00022485"/>
    </source>
</evidence>
<evidence type="ECO:0000256" key="4">
    <source>
        <dbReference type="ARBA" id="ARBA00022737"/>
    </source>
</evidence>
<dbReference type="Pfam" id="PF11870">
    <property type="entry name" value="LutB_C"/>
    <property type="match status" value="1"/>
</dbReference>
<proteinExistence type="predicted"/>
<keyword evidence="2" id="KW-0004">4Fe-4S</keyword>
<dbReference type="PROSITE" id="PS51379">
    <property type="entry name" value="4FE4S_FER_2"/>
    <property type="match status" value="1"/>
</dbReference>
<evidence type="ECO:0000256" key="1">
    <source>
        <dbReference type="ARBA" id="ARBA00022448"/>
    </source>
</evidence>
<dbReference type="InterPro" id="IPR024569">
    <property type="entry name" value="LutB_C"/>
</dbReference>
<dbReference type="PANTHER" id="PTHR47153:SF2">
    <property type="entry name" value="LACTATE UTILIZATION PROTEIN B"/>
    <property type="match status" value="1"/>
</dbReference>
<evidence type="ECO:0000256" key="7">
    <source>
        <dbReference type="ARBA" id="ARBA00023014"/>
    </source>
</evidence>
<dbReference type="Gene3D" id="1.10.1060.10">
    <property type="entry name" value="Alpha-helical ferredoxin"/>
    <property type="match status" value="1"/>
</dbReference>
<evidence type="ECO:0000259" key="9">
    <source>
        <dbReference type="PROSITE" id="PS51379"/>
    </source>
</evidence>
<evidence type="ECO:0000256" key="5">
    <source>
        <dbReference type="ARBA" id="ARBA00022982"/>
    </source>
</evidence>
<dbReference type="Pfam" id="PF13183">
    <property type="entry name" value="Fer4_8"/>
    <property type="match status" value="1"/>
</dbReference>
<evidence type="ECO:0000256" key="6">
    <source>
        <dbReference type="ARBA" id="ARBA00023004"/>
    </source>
</evidence>
<dbReference type="GO" id="GO:0051539">
    <property type="term" value="F:4 iron, 4 sulfur cluster binding"/>
    <property type="evidence" value="ECO:0007669"/>
    <property type="project" value="UniProtKB-KW"/>
</dbReference>
<dbReference type="KEGG" id="bgm:CAL15_10220"/>
<dbReference type="STRING" id="463040.CAL15_10220"/>
<dbReference type="SUPFAM" id="SSF100950">
    <property type="entry name" value="NagB/RpiA/CoA transferase-like"/>
    <property type="match status" value="1"/>
</dbReference>